<evidence type="ECO:0000256" key="6">
    <source>
        <dbReference type="ARBA" id="ARBA00022763"/>
    </source>
</evidence>
<dbReference type="GO" id="GO:0032259">
    <property type="term" value="P:methylation"/>
    <property type="evidence" value="ECO:0007669"/>
    <property type="project" value="UniProtKB-KW"/>
</dbReference>
<evidence type="ECO:0000256" key="14">
    <source>
        <dbReference type="PIRSR" id="PIRSR604574-2"/>
    </source>
</evidence>
<evidence type="ECO:0000256" key="4">
    <source>
        <dbReference type="ARBA" id="ARBA00022490"/>
    </source>
</evidence>
<dbReference type="SUPFAM" id="SSF51197">
    <property type="entry name" value="Clavaminate synthase-like"/>
    <property type="match status" value="1"/>
</dbReference>
<feature type="binding site" evidence="14">
    <location>
        <position position="275"/>
    </location>
    <ligand>
        <name>Fe cation</name>
        <dbReference type="ChEBI" id="CHEBI:24875"/>
        <note>catalytic</note>
    </ligand>
</feature>
<name>A0A6A4QQN1_LUPAL</name>
<evidence type="ECO:0000313" key="17">
    <source>
        <dbReference type="EMBL" id="KAE9615999.1"/>
    </source>
</evidence>
<sequence>MERGGGGRGRGGVRRSSPMTMKWCPRPQSSIQTPPLVTVIADQNSASHYSNNNHNHNNHNHNSPKPYGVANFSSSSLSDEVSNKLTISETETETKTETESFVFDLCPPKLTPTTVLKPSLFIKNRENRRVQQRKDNVDTVNSMVLRPGMVVLKGYLSLTDQVNIVKRCRELGLGCGGFCHPGYRDGAKLQLKMMCLGKSWDPQTGQYTDNRLSDGAKAPDLPTEFNYLVEKAIEDSHALIKQHSETKNPQNILPSMSPNICIVNFYTKSGRLGLHRDKDESEESLLKGLPIVSFSIGDSADFLYSDASDVDKAQKVVLESGDVLIFGGKSRHVFHGVTAINPMTAPQHLLEETNLRPGRLNLTFRQY</sequence>
<dbReference type="GO" id="GO:0141131">
    <property type="term" value="F:DNA N6-methyladenine demethylase activity"/>
    <property type="evidence" value="ECO:0007669"/>
    <property type="project" value="UniProtKB-EC"/>
</dbReference>
<keyword evidence="10" id="KW-0234">DNA repair</keyword>
<evidence type="ECO:0000256" key="12">
    <source>
        <dbReference type="ARBA" id="ARBA00052047"/>
    </source>
</evidence>
<dbReference type="EMBL" id="WOCE01000004">
    <property type="protein sequence ID" value="KAE9615999.1"/>
    <property type="molecule type" value="Genomic_DNA"/>
</dbReference>
<keyword evidence="6" id="KW-0227">DNA damage</keyword>
<keyword evidence="4" id="KW-0963">Cytoplasm</keyword>
<gene>
    <name evidence="17" type="ORF">Lalb_Chr04g0261141</name>
</gene>
<evidence type="ECO:0000256" key="13">
    <source>
        <dbReference type="ARBA" id="ARBA00066586"/>
    </source>
</evidence>
<feature type="binding site" evidence="14">
    <location>
        <position position="277"/>
    </location>
    <ligand>
        <name>Fe cation</name>
        <dbReference type="ChEBI" id="CHEBI:24875"/>
        <note>catalytic</note>
    </ligand>
</feature>
<evidence type="ECO:0000256" key="5">
    <source>
        <dbReference type="ARBA" id="ARBA00022723"/>
    </source>
</evidence>
<evidence type="ECO:0000256" key="7">
    <source>
        <dbReference type="ARBA" id="ARBA00022964"/>
    </source>
</evidence>
<dbReference type="PANTHER" id="PTHR16557:SF2">
    <property type="entry name" value="NUCLEIC ACID DIOXYGENASE ALKBH1"/>
    <property type="match status" value="1"/>
</dbReference>
<dbReference type="GO" id="GO:0005737">
    <property type="term" value="C:cytoplasm"/>
    <property type="evidence" value="ECO:0007669"/>
    <property type="project" value="UniProtKB-SubCell"/>
</dbReference>
<keyword evidence="11" id="KW-0539">Nucleus</keyword>
<dbReference type="Proteomes" id="UP000447434">
    <property type="component" value="Chromosome 4"/>
</dbReference>
<keyword evidence="5 14" id="KW-0479">Metal-binding</keyword>
<dbReference type="AlphaFoldDB" id="A0A6A4QQN1"/>
<evidence type="ECO:0000256" key="9">
    <source>
        <dbReference type="ARBA" id="ARBA00023004"/>
    </source>
</evidence>
<dbReference type="InterPro" id="IPR004574">
    <property type="entry name" value="Alkb"/>
</dbReference>
<evidence type="ECO:0000256" key="2">
    <source>
        <dbReference type="ARBA" id="ARBA00004496"/>
    </source>
</evidence>
<comment type="cofactor">
    <cofactor evidence="14">
        <name>Fe(2+)</name>
        <dbReference type="ChEBI" id="CHEBI:29033"/>
    </cofactor>
    <text evidence="14">Binds 1 Fe(2+) ion per subunit.</text>
</comment>
<dbReference type="GO" id="GO:0035515">
    <property type="term" value="F:oxidative RNA demethylase activity"/>
    <property type="evidence" value="ECO:0007669"/>
    <property type="project" value="TreeGrafter"/>
</dbReference>
<keyword evidence="9 14" id="KW-0408">Iron</keyword>
<keyword evidence="7" id="KW-0223">Dioxygenase</keyword>
<dbReference type="GO" id="GO:0008198">
    <property type="term" value="F:ferrous iron binding"/>
    <property type="evidence" value="ECO:0007669"/>
    <property type="project" value="TreeGrafter"/>
</dbReference>
<dbReference type="Gene3D" id="2.60.120.590">
    <property type="entry name" value="Alpha-ketoglutarate-dependent dioxygenase AlkB-like"/>
    <property type="match status" value="1"/>
</dbReference>
<dbReference type="Pfam" id="PF13532">
    <property type="entry name" value="2OG-FeII_Oxy_2"/>
    <property type="match status" value="1"/>
</dbReference>
<feature type="region of interest" description="Disordered" evidence="15">
    <location>
        <begin position="46"/>
        <end position="75"/>
    </location>
</feature>
<dbReference type="InterPro" id="IPR027450">
    <property type="entry name" value="AlkB-like"/>
</dbReference>
<dbReference type="GO" id="GO:0006281">
    <property type="term" value="P:DNA repair"/>
    <property type="evidence" value="ECO:0007669"/>
    <property type="project" value="UniProtKB-KW"/>
</dbReference>
<dbReference type="OrthoDB" id="6614653at2759"/>
<keyword evidence="17" id="KW-0808">Transferase</keyword>
<evidence type="ECO:0000256" key="8">
    <source>
        <dbReference type="ARBA" id="ARBA00023002"/>
    </source>
</evidence>
<dbReference type="GO" id="GO:0008168">
    <property type="term" value="F:methyltransferase activity"/>
    <property type="evidence" value="ECO:0007669"/>
    <property type="project" value="UniProtKB-KW"/>
</dbReference>
<keyword evidence="18" id="KW-1185">Reference proteome</keyword>
<dbReference type="GO" id="GO:0035513">
    <property type="term" value="P:oxidative RNA demethylation"/>
    <property type="evidence" value="ECO:0007669"/>
    <property type="project" value="TreeGrafter"/>
</dbReference>
<evidence type="ECO:0000256" key="11">
    <source>
        <dbReference type="ARBA" id="ARBA00023242"/>
    </source>
</evidence>
<comment type="subcellular location">
    <subcellularLocation>
        <location evidence="2">Cytoplasm</location>
    </subcellularLocation>
    <subcellularLocation>
        <location evidence="1">Nucleus</location>
    </subcellularLocation>
</comment>
<dbReference type="FunFam" id="2.60.120.590:FF:000013">
    <property type="entry name" value="2-oxoglutarate-dependent dioxygenase family protein"/>
    <property type="match status" value="1"/>
</dbReference>
<reference evidence="18" key="1">
    <citation type="journal article" date="2020" name="Nat. Commun.">
        <title>Genome sequence of the cluster root forming white lupin.</title>
        <authorList>
            <person name="Hufnagel B."/>
            <person name="Marques A."/>
            <person name="Soriano A."/>
            <person name="Marques L."/>
            <person name="Divol F."/>
            <person name="Doumas P."/>
            <person name="Sallet E."/>
            <person name="Mancinotti D."/>
            <person name="Carrere S."/>
            <person name="Marande W."/>
            <person name="Arribat S."/>
            <person name="Keller J."/>
            <person name="Huneau C."/>
            <person name="Blein T."/>
            <person name="Aime D."/>
            <person name="Laguerre M."/>
            <person name="Taylor J."/>
            <person name="Schubert V."/>
            <person name="Nelson M."/>
            <person name="Geu-Flores F."/>
            <person name="Crespi M."/>
            <person name="Gallardo-Guerrero K."/>
            <person name="Delaux P.-M."/>
            <person name="Salse J."/>
            <person name="Berges H."/>
            <person name="Guyot R."/>
            <person name="Gouzy J."/>
            <person name="Peret B."/>
        </authorList>
    </citation>
    <scope>NUCLEOTIDE SEQUENCE [LARGE SCALE GENOMIC DNA]</scope>
    <source>
        <strain evidence="18">cv. Amiga</strain>
    </source>
</reference>
<feature type="compositionally biased region" description="Low complexity" evidence="15">
    <location>
        <begin position="46"/>
        <end position="63"/>
    </location>
</feature>
<dbReference type="InterPro" id="IPR037151">
    <property type="entry name" value="AlkB-like_sf"/>
</dbReference>
<evidence type="ECO:0000259" key="16">
    <source>
        <dbReference type="PROSITE" id="PS51471"/>
    </source>
</evidence>
<comment type="caution">
    <text evidence="17">The sequence shown here is derived from an EMBL/GenBank/DDBJ whole genome shotgun (WGS) entry which is preliminary data.</text>
</comment>
<dbReference type="InterPro" id="IPR005123">
    <property type="entry name" value="Oxoglu/Fe-dep_dioxygenase_dom"/>
</dbReference>
<keyword evidence="17" id="KW-0489">Methyltransferase</keyword>
<organism evidence="17 18">
    <name type="scientific">Lupinus albus</name>
    <name type="common">White lupine</name>
    <name type="synonym">Lupinus termis</name>
    <dbReference type="NCBI Taxonomy" id="3870"/>
    <lineage>
        <taxon>Eukaryota</taxon>
        <taxon>Viridiplantae</taxon>
        <taxon>Streptophyta</taxon>
        <taxon>Embryophyta</taxon>
        <taxon>Tracheophyta</taxon>
        <taxon>Spermatophyta</taxon>
        <taxon>Magnoliopsida</taxon>
        <taxon>eudicotyledons</taxon>
        <taxon>Gunneridae</taxon>
        <taxon>Pentapetalae</taxon>
        <taxon>rosids</taxon>
        <taxon>fabids</taxon>
        <taxon>Fabales</taxon>
        <taxon>Fabaceae</taxon>
        <taxon>Papilionoideae</taxon>
        <taxon>50 kb inversion clade</taxon>
        <taxon>genistoids sensu lato</taxon>
        <taxon>core genistoids</taxon>
        <taxon>Genisteae</taxon>
        <taxon>Lupinus</taxon>
    </lineage>
</organism>
<evidence type="ECO:0000256" key="1">
    <source>
        <dbReference type="ARBA" id="ARBA00004123"/>
    </source>
</evidence>
<keyword evidence="8" id="KW-0560">Oxidoreductase</keyword>
<dbReference type="GO" id="GO:0005634">
    <property type="term" value="C:nucleus"/>
    <property type="evidence" value="ECO:0007669"/>
    <property type="project" value="UniProtKB-SubCell"/>
</dbReference>
<dbReference type="PROSITE" id="PS51471">
    <property type="entry name" value="FE2OG_OXY"/>
    <property type="match status" value="1"/>
</dbReference>
<proteinExistence type="inferred from homology"/>
<dbReference type="EC" id="1.14.11.51" evidence="13"/>
<protein>
    <recommendedName>
        <fullName evidence="13">DNA N(6)-methyladenine demethylase</fullName>
        <ecNumber evidence="13">1.14.11.51</ecNumber>
    </recommendedName>
</protein>
<evidence type="ECO:0000256" key="3">
    <source>
        <dbReference type="ARBA" id="ARBA00007879"/>
    </source>
</evidence>
<comment type="catalytic activity">
    <reaction evidence="12">
        <text>an N(6)-methyl-2'-deoxyadenosine in DNA + 2-oxoglutarate + O2 = a 2'-deoxyadenosine in DNA + formaldehyde + succinate + CO2</text>
        <dbReference type="Rhea" id="RHEA:49524"/>
        <dbReference type="Rhea" id="RHEA-COMP:12418"/>
        <dbReference type="Rhea" id="RHEA-COMP:12419"/>
        <dbReference type="ChEBI" id="CHEBI:15379"/>
        <dbReference type="ChEBI" id="CHEBI:16526"/>
        <dbReference type="ChEBI" id="CHEBI:16810"/>
        <dbReference type="ChEBI" id="CHEBI:16842"/>
        <dbReference type="ChEBI" id="CHEBI:30031"/>
        <dbReference type="ChEBI" id="CHEBI:90615"/>
        <dbReference type="ChEBI" id="CHEBI:90616"/>
        <dbReference type="EC" id="1.14.11.51"/>
    </reaction>
    <physiologicalReaction direction="left-to-right" evidence="12">
        <dbReference type="Rhea" id="RHEA:49525"/>
    </physiologicalReaction>
</comment>
<evidence type="ECO:0000313" key="18">
    <source>
        <dbReference type="Proteomes" id="UP000447434"/>
    </source>
</evidence>
<dbReference type="PANTHER" id="PTHR16557">
    <property type="entry name" value="ALKYLATED DNA REPAIR PROTEIN ALKB-RELATED"/>
    <property type="match status" value="1"/>
</dbReference>
<evidence type="ECO:0000256" key="10">
    <source>
        <dbReference type="ARBA" id="ARBA00023204"/>
    </source>
</evidence>
<feature type="binding site" evidence="14">
    <location>
        <position position="335"/>
    </location>
    <ligand>
        <name>Fe cation</name>
        <dbReference type="ChEBI" id="CHEBI:24875"/>
        <note>catalytic</note>
    </ligand>
</feature>
<comment type="similarity">
    <text evidence="3">Belongs to the alkB family.</text>
</comment>
<dbReference type="GO" id="GO:0035516">
    <property type="term" value="F:broad specificity oxidative DNA demethylase activity"/>
    <property type="evidence" value="ECO:0007669"/>
    <property type="project" value="TreeGrafter"/>
</dbReference>
<evidence type="ECO:0000256" key="15">
    <source>
        <dbReference type="SAM" id="MobiDB-lite"/>
    </source>
</evidence>
<feature type="domain" description="Fe2OG dioxygenase" evidence="16">
    <location>
        <begin position="257"/>
        <end position="367"/>
    </location>
</feature>
<feature type="region of interest" description="Disordered" evidence="15">
    <location>
        <begin position="1"/>
        <end position="31"/>
    </location>
</feature>
<accession>A0A6A4QQN1</accession>
<feature type="compositionally biased region" description="Gly residues" evidence="15">
    <location>
        <begin position="1"/>
        <end position="10"/>
    </location>
</feature>